<proteinExistence type="inferred from homology"/>
<keyword evidence="5" id="KW-1185">Reference proteome</keyword>
<dbReference type="InterPro" id="IPR052345">
    <property type="entry name" value="Rad_response_metalloprotease"/>
</dbReference>
<gene>
    <name evidence="4" type="ORF">CSO01_36740</name>
</gene>
<name>A0A512PID4_9CELL</name>
<protein>
    <submittedName>
        <fullName evidence="4">XRE family transcriptional regulator</fullName>
    </submittedName>
</protein>
<evidence type="ECO:0000259" key="3">
    <source>
        <dbReference type="PROSITE" id="PS50943"/>
    </source>
</evidence>
<dbReference type="EMBL" id="BKAL01000019">
    <property type="protein sequence ID" value="GEP70959.1"/>
    <property type="molecule type" value="Genomic_DNA"/>
</dbReference>
<dbReference type="Pfam" id="PF01381">
    <property type="entry name" value="HTH_3"/>
    <property type="match status" value="1"/>
</dbReference>
<organism evidence="4 5">
    <name type="scientific">Cellulomonas soli</name>
    <dbReference type="NCBI Taxonomy" id="931535"/>
    <lineage>
        <taxon>Bacteria</taxon>
        <taxon>Bacillati</taxon>
        <taxon>Actinomycetota</taxon>
        <taxon>Actinomycetes</taxon>
        <taxon>Micrococcales</taxon>
        <taxon>Cellulomonadaceae</taxon>
        <taxon>Cellulomonas</taxon>
    </lineage>
</organism>
<accession>A0A512PID4</accession>
<dbReference type="Gene3D" id="1.10.260.40">
    <property type="entry name" value="lambda repressor-like DNA-binding domains"/>
    <property type="match status" value="1"/>
</dbReference>
<feature type="domain" description="HTH cro/C1-type" evidence="3">
    <location>
        <begin position="62"/>
        <end position="116"/>
    </location>
</feature>
<sequence length="406" mass="43938">MSGAVAPQPLKRQDAADATRPALLPGKHASGDAQVMRLCYVPSVTSTAADEFGRRSADRRMLVLVREAKGWTQRELAARADVSQPTISKAENGVAELRGETLEAVAAALDCPIALLTHPVPSLGLDVSCLHHRRRSSRLTVAAKGKVEALAHLSRLSIELLLASEPLPRVNLIRSASFDAPDPVAAAAAVRDQLGLGAGPVPNLVAVLEGAGVVVFQRQLGSTAQDAVSSWPHGNERMPILIINGGLSGDRQRFTIAHELGHLVMHRLPGEDQEAQADLFAASLLAPPDEIRPELVGLTTAQFRRLAELKATWGMSIAALIRRAYDIGEISERQYREFHLRLNRMGWRTSEPVDVPTEVPALLHDAIRRQVSAGQTVAALARTALMTEDSFRRYFPIELRESAQTA</sequence>
<evidence type="ECO:0000313" key="5">
    <source>
        <dbReference type="Proteomes" id="UP000321798"/>
    </source>
</evidence>
<dbReference type="PROSITE" id="PS50943">
    <property type="entry name" value="HTH_CROC1"/>
    <property type="match status" value="1"/>
</dbReference>
<dbReference type="AlphaFoldDB" id="A0A512PID4"/>
<dbReference type="InterPro" id="IPR010982">
    <property type="entry name" value="Lambda_DNA-bd_dom_sf"/>
</dbReference>
<dbReference type="Pfam" id="PF06114">
    <property type="entry name" value="Peptidase_M78"/>
    <property type="match status" value="1"/>
</dbReference>
<dbReference type="PANTHER" id="PTHR43236:SF1">
    <property type="entry name" value="BLL7220 PROTEIN"/>
    <property type="match status" value="1"/>
</dbReference>
<evidence type="ECO:0000313" key="4">
    <source>
        <dbReference type="EMBL" id="GEP70959.1"/>
    </source>
</evidence>
<dbReference type="CDD" id="cd00093">
    <property type="entry name" value="HTH_XRE"/>
    <property type="match status" value="1"/>
</dbReference>
<dbReference type="SMART" id="SM00530">
    <property type="entry name" value="HTH_XRE"/>
    <property type="match status" value="1"/>
</dbReference>
<dbReference type="InterPro" id="IPR001387">
    <property type="entry name" value="Cro/C1-type_HTH"/>
</dbReference>
<dbReference type="RefSeq" id="WP_146954726.1">
    <property type="nucleotide sequence ID" value="NZ_BAABBJ010000013.1"/>
</dbReference>
<dbReference type="SUPFAM" id="SSF47413">
    <property type="entry name" value="lambda repressor-like DNA-binding domains"/>
    <property type="match status" value="1"/>
</dbReference>
<dbReference type="PANTHER" id="PTHR43236">
    <property type="entry name" value="ANTITOXIN HIGA1"/>
    <property type="match status" value="1"/>
</dbReference>
<evidence type="ECO:0000256" key="2">
    <source>
        <dbReference type="SAM" id="MobiDB-lite"/>
    </source>
</evidence>
<reference evidence="4 5" key="1">
    <citation type="submission" date="2019-07" db="EMBL/GenBank/DDBJ databases">
        <title>Whole genome shotgun sequence of Cellulomonas soli NBRC 109434.</title>
        <authorList>
            <person name="Hosoyama A."/>
            <person name="Uohara A."/>
            <person name="Ohji S."/>
            <person name="Ichikawa N."/>
        </authorList>
    </citation>
    <scope>NUCLEOTIDE SEQUENCE [LARGE SCALE GENOMIC DNA]</scope>
    <source>
        <strain evidence="4 5">NBRC 109434</strain>
    </source>
</reference>
<comment type="caution">
    <text evidence="4">The sequence shown here is derived from an EMBL/GenBank/DDBJ whole genome shotgun (WGS) entry which is preliminary data.</text>
</comment>
<feature type="region of interest" description="Disordered" evidence="2">
    <location>
        <begin position="1"/>
        <end position="27"/>
    </location>
</feature>
<dbReference type="InterPro" id="IPR010359">
    <property type="entry name" value="IrrE_HExxH"/>
</dbReference>
<dbReference type="Gene3D" id="1.10.10.2910">
    <property type="match status" value="1"/>
</dbReference>
<dbReference type="GO" id="GO:0003677">
    <property type="term" value="F:DNA binding"/>
    <property type="evidence" value="ECO:0007669"/>
    <property type="project" value="InterPro"/>
</dbReference>
<evidence type="ECO:0000256" key="1">
    <source>
        <dbReference type="ARBA" id="ARBA00007227"/>
    </source>
</evidence>
<dbReference type="OrthoDB" id="9794834at2"/>
<comment type="similarity">
    <text evidence="1">Belongs to the short-chain fatty acyl-CoA assimilation regulator (ScfR) family.</text>
</comment>
<dbReference type="Proteomes" id="UP000321798">
    <property type="component" value="Unassembled WGS sequence"/>
</dbReference>